<name>L5K585_PTEAL</name>
<feature type="compositionally biased region" description="Gly residues" evidence="2">
    <location>
        <begin position="813"/>
        <end position="822"/>
    </location>
</feature>
<feature type="region of interest" description="Disordered" evidence="2">
    <location>
        <begin position="276"/>
        <end position="301"/>
    </location>
</feature>
<accession>L5K585</accession>
<organism evidence="3 4">
    <name type="scientific">Pteropus alecto</name>
    <name type="common">Black flying fox</name>
    <dbReference type="NCBI Taxonomy" id="9402"/>
    <lineage>
        <taxon>Eukaryota</taxon>
        <taxon>Metazoa</taxon>
        <taxon>Chordata</taxon>
        <taxon>Craniata</taxon>
        <taxon>Vertebrata</taxon>
        <taxon>Euteleostomi</taxon>
        <taxon>Mammalia</taxon>
        <taxon>Eutheria</taxon>
        <taxon>Laurasiatheria</taxon>
        <taxon>Chiroptera</taxon>
        <taxon>Yinpterochiroptera</taxon>
        <taxon>Pteropodoidea</taxon>
        <taxon>Pteropodidae</taxon>
        <taxon>Pteropodinae</taxon>
        <taxon>Pteropus</taxon>
    </lineage>
</organism>
<feature type="region of interest" description="Disordered" evidence="2">
    <location>
        <begin position="325"/>
        <end position="404"/>
    </location>
</feature>
<sequence>MFHSRRPFGLSSHVRLGTHPPCTAEEMGLAWYPSAACYVPVNPGPTFSSPFQLLPSATNPYSPAKPWLKQIEGTEAALTQKMLDLEKEKDLFSRQKGYLEEELDYRKQALDQAHLKIQELEATLYNALQQEPGGRASEALSEDQREDLQAAVEKVRRQILRQSREFDSQILRSRLELLQQAQQRTRELEDKLEAQRRHLKELEEKLTPAGPSLPEQTVLFICGCPPGRCVHGSPLPVELAWVSEQRLAAAPAEEPFLLVQTSRPAGDLASLLLREPSPEELQPPQVLDARSPPAPRATRHPCWDCHRARSRDASLRQEHPQILNHPICRRGPRGLNDPWEEGGGVPERRSEEQGLRRPWGRKEEGFRDKCQLQQEHREDPSLEDSVGTHGGGQREHGASDPWAAACCPWPGQEPPLPLLQGVASVLTVGPGSPSSRAWAEGCVWGLSSSEEEGAPPATFFGAHGTKGPSSAGAQPPAEQGRAIGGVQSMEENLVWPANALLPPKESPGGEGQGEEGAEALHLDREGPEEPGSKDCEAKEMPSLVEGRDSPLPLRLASSPEGAEPTSPPWAPREGHGRSELRPDAFENETDTCFRQLPGLLPDSEGPEGLTEPGRSWLSQPPRALEAAGSCHELIPGLKWERSEGSPDNAPLQRDRERCQKRIRALERERGRHVNKISALEQDHRALLGDVARLKRELDQYLQVISDLEDCNGKSYCKISELEEENEKLKKHVGRLQRAVSEKTGKARSVMRDVARENRELKALISELGVSYKELIKDLVLGIEDMILALRGENEQLLRRIRVLERGAPSGTSTGVGGLGGAGERLQGRGKAAVDKVDAVERGVQVTQLSEQLTPRDPGPPLEEDVGVAGGRMGPSSGMENSRCGAGSAAPSLVRRGGDGSSAFLGSTDGGRVKEARVENEERRPWPSADREPALKPPSDGPQLPDPEAETSTEDLRLHVRRLRHQVLSLQCQLRDQASIHRELLVTRAEASRLQEQLEGKMHELREKQREATLAVTPLKAKLASLVRKCHERNCLITHLLQELHRHGAAGRPLSETVHRMVNDEALAEYAATFLAPGAPEGPPPSGPTPDPGMSPAAVTVELGPPAQCLQEGGQTSCAVLQADGFPPLPELRIPARILAFHKELTRSLRGSPRVHASPLEL</sequence>
<dbReference type="PANTHER" id="PTHR36866">
    <property type="entry name" value="CHROMOSOME 4 OPEN READING FRAME 50"/>
    <property type="match status" value="1"/>
</dbReference>
<feature type="coiled-coil region" evidence="1">
    <location>
        <begin position="648"/>
        <end position="766"/>
    </location>
</feature>
<feature type="compositionally biased region" description="Basic and acidic residues" evidence="2">
    <location>
        <begin position="572"/>
        <end position="584"/>
    </location>
</feature>
<feature type="region of interest" description="Disordered" evidence="2">
    <location>
        <begin position="499"/>
        <end position="589"/>
    </location>
</feature>
<dbReference type="Pfam" id="PF15030">
    <property type="entry name" value="DUF4527"/>
    <property type="match status" value="1"/>
</dbReference>
<protein>
    <submittedName>
        <fullName evidence="3">Uncharacterized protein</fullName>
    </submittedName>
</protein>
<proteinExistence type="predicted"/>
<dbReference type="AlphaFoldDB" id="L5K585"/>
<dbReference type="InterPro" id="IPR032771">
    <property type="entry name" value="DUF4527"/>
</dbReference>
<dbReference type="Gene3D" id="1.10.287.1490">
    <property type="match status" value="1"/>
</dbReference>
<evidence type="ECO:0000313" key="3">
    <source>
        <dbReference type="EMBL" id="ELK06507.1"/>
    </source>
</evidence>
<feature type="compositionally biased region" description="Basic and acidic residues" evidence="2">
    <location>
        <begin position="346"/>
        <end position="380"/>
    </location>
</feature>
<feature type="compositionally biased region" description="Basic and acidic residues" evidence="2">
    <location>
        <begin position="910"/>
        <end position="933"/>
    </location>
</feature>
<gene>
    <name evidence="3" type="ORF">PAL_GLEAN10022751</name>
</gene>
<evidence type="ECO:0000313" key="4">
    <source>
        <dbReference type="Proteomes" id="UP000010552"/>
    </source>
</evidence>
<feature type="coiled-coil region" evidence="1">
    <location>
        <begin position="68"/>
        <end position="205"/>
    </location>
</feature>
<keyword evidence="1" id="KW-0175">Coiled coil</keyword>
<feature type="compositionally biased region" description="Basic and acidic residues" evidence="2">
    <location>
        <begin position="831"/>
        <end position="840"/>
    </location>
</feature>
<evidence type="ECO:0000256" key="2">
    <source>
        <dbReference type="SAM" id="MobiDB-lite"/>
    </source>
</evidence>
<feature type="region of interest" description="Disordered" evidence="2">
    <location>
        <begin position="449"/>
        <end position="479"/>
    </location>
</feature>
<dbReference type="EMBL" id="KB031030">
    <property type="protein sequence ID" value="ELK06507.1"/>
    <property type="molecule type" value="Genomic_DNA"/>
</dbReference>
<evidence type="ECO:0000256" key="1">
    <source>
        <dbReference type="SAM" id="Coils"/>
    </source>
</evidence>
<feature type="region of interest" description="Disordered" evidence="2">
    <location>
        <begin position="808"/>
        <end position="952"/>
    </location>
</feature>
<feature type="compositionally biased region" description="Basic and acidic residues" evidence="2">
    <location>
        <begin position="518"/>
        <end position="539"/>
    </location>
</feature>
<dbReference type="Proteomes" id="UP000010552">
    <property type="component" value="Unassembled WGS sequence"/>
</dbReference>
<feature type="coiled-coil region" evidence="1">
    <location>
        <begin position="987"/>
        <end position="1014"/>
    </location>
</feature>
<feature type="compositionally biased region" description="Pro residues" evidence="2">
    <location>
        <begin position="1079"/>
        <end position="1092"/>
    </location>
</feature>
<feature type="region of interest" description="Disordered" evidence="2">
    <location>
        <begin position="1074"/>
        <end position="1099"/>
    </location>
</feature>
<dbReference type="PANTHER" id="PTHR36866:SF1">
    <property type="entry name" value="GENE 1043-RELATED"/>
    <property type="match status" value="1"/>
</dbReference>
<dbReference type="InParanoid" id="L5K585"/>
<feature type="compositionally biased region" description="Low complexity" evidence="2">
    <location>
        <begin position="276"/>
        <end position="285"/>
    </location>
</feature>
<reference evidence="4" key="1">
    <citation type="journal article" date="2013" name="Science">
        <title>Comparative analysis of bat genomes provides insight into the evolution of flight and immunity.</title>
        <authorList>
            <person name="Zhang G."/>
            <person name="Cowled C."/>
            <person name="Shi Z."/>
            <person name="Huang Z."/>
            <person name="Bishop-Lilly K.A."/>
            <person name="Fang X."/>
            <person name="Wynne J.W."/>
            <person name="Xiong Z."/>
            <person name="Baker M.L."/>
            <person name="Zhao W."/>
            <person name="Tachedjian M."/>
            <person name="Zhu Y."/>
            <person name="Zhou P."/>
            <person name="Jiang X."/>
            <person name="Ng J."/>
            <person name="Yang L."/>
            <person name="Wu L."/>
            <person name="Xiao J."/>
            <person name="Feng Y."/>
            <person name="Chen Y."/>
            <person name="Sun X."/>
            <person name="Zhang Y."/>
            <person name="Marsh G.A."/>
            <person name="Crameri G."/>
            <person name="Broder C.C."/>
            <person name="Frey K.G."/>
            <person name="Wang L.F."/>
            <person name="Wang J."/>
        </authorList>
    </citation>
    <scope>NUCLEOTIDE SEQUENCE [LARGE SCALE GENOMIC DNA]</scope>
</reference>
<keyword evidence="4" id="KW-1185">Reference proteome</keyword>